<proteinExistence type="predicted"/>
<dbReference type="InterPro" id="IPR050832">
    <property type="entry name" value="Bact_Acetyltransf"/>
</dbReference>
<protein>
    <recommendedName>
        <fullName evidence="4">N-acetyltransferase domain-containing protein</fullName>
    </recommendedName>
</protein>
<evidence type="ECO:0000256" key="3">
    <source>
        <dbReference type="SAM" id="MobiDB-lite"/>
    </source>
</evidence>
<dbReference type="GO" id="GO:0016747">
    <property type="term" value="F:acyltransferase activity, transferring groups other than amino-acyl groups"/>
    <property type="evidence" value="ECO:0007669"/>
    <property type="project" value="InterPro"/>
</dbReference>
<dbReference type="CDD" id="cd04301">
    <property type="entry name" value="NAT_SF"/>
    <property type="match status" value="1"/>
</dbReference>
<evidence type="ECO:0000313" key="6">
    <source>
        <dbReference type="Proteomes" id="UP000197468"/>
    </source>
</evidence>
<dbReference type="InterPro" id="IPR016181">
    <property type="entry name" value="Acyl_CoA_acyltransferase"/>
</dbReference>
<name>A0A246J2X1_9BURK</name>
<feature type="region of interest" description="Disordered" evidence="3">
    <location>
        <begin position="1"/>
        <end position="101"/>
    </location>
</feature>
<evidence type="ECO:0000259" key="4">
    <source>
        <dbReference type="PROSITE" id="PS51186"/>
    </source>
</evidence>
<dbReference type="Proteomes" id="UP000197468">
    <property type="component" value="Unassembled WGS sequence"/>
</dbReference>
<dbReference type="InterPro" id="IPR000182">
    <property type="entry name" value="GNAT_dom"/>
</dbReference>
<dbReference type="AlphaFoldDB" id="A0A246J2X1"/>
<dbReference type="Gene3D" id="3.40.630.30">
    <property type="match status" value="1"/>
</dbReference>
<keyword evidence="6" id="KW-1185">Reference proteome</keyword>
<dbReference type="SUPFAM" id="SSF55729">
    <property type="entry name" value="Acyl-CoA N-acyltransferases (Nat)"/>
    <property type="match status" value="1"/>
</dbReference>
<dbReference type="PANTHER" id="PTHR43877:SF1">
    <property type="entry name" value="ACETYLTRANSFERASE"/>
    <property type="match status" value="1"/>
</dbReference>
<dbReference type="Pfam" id="PF00583">
    <property type="entry name" value="Acetyltransf_1"/>
    <property type="match status" value="1"/>
</dbReference>
<dbReference type="PANTHER" id="PTHR43877">
    <property type="entry name" value="AMINOALKYLPHOSPHONATE N-ACETYLTRANSFERASE-RELATED-RELATED"/>
    <property type="match status" value="1"/>
</dbReference>
<reference evidence="5 6" key="1">
    <citation type="journal article" date="2008" name="Int. J. Syst. Evol. Microbiol.">
        <title>Description of Roseateles aquatilis sp. nov. and Roseateles terrae sp. nov., in the class Betaproteobacteria, and emended description of the genus Roseateles.</title>
        <authorList>
            <person name="Gomila M."/>
            <person name="Bowien B."/>
            <person name="Falsen E."/>
            <person name="Moore E.R."/>
            <person name="Lalucat J."/>
        </authorList>
    </citation>
    <scope>NUCLEOTIDE SEQUENCE [LARGE SCALE GENOMIC DNA]</scope>
    <source>
        <strain evidence="5 6">CCUG 48205</strain>
    </source>
</reference>
<organism evidence="5 6">
    <name type="scientific">Roseateles aquatilis</name>
    <dbReference type="NCBI Taxonomy" id="431061"/>
    <lineage>
        <taxon>Bacteria</taxon>
        <taxon>Pseudomonadati</taxon>
        <taxon>Pseudomonadota</taxon>
        <taxon>Betaproteobacteria</taxon>
        <taxon>Burkholderiales</taxon>
        <taxon>Sphaerotilaceae</taxon>
        <taxon>Roseateles</taxon>
    </lineage>
</organism>
<evidence type="ECO:0000313" key="5">
    <source>
        <dbReference type="EMBL" id="OWQ86802.1"/>
    </source>
</evidence>
<dbReference type="EMBL" id="NIOF01000010">
    <property type="protein sequence ID" value="OWQ86802.1"/>
    <property type="molecule type" value="Genomic_DNA"/>
</dbReference>
<sequence length="318" mass="34656">MPPRARARGACAPNRGWRLSSASRSRPDATRSRPPPGVVPPGVRRPNRDVDHAGPLRRHRDRAAIAQSRAGARGLARRLRQGFPGPDLRRSKRSTTGTVVPETWSSPPMYVALSPTAVHARAPRALNALAADAAASPSLQRASIEVVKLSSRDLQWLPALTDLLIDNVHHGATLGFLAPMSRYQALDYWHGVFARLGQHHALWIACEAEGPGRLLGAVQMSLCPLANAHHRGEVQRLMVHSQERSRGVAGQLMSRLECAAATQGRYLLQLETCADSQAEAVFAHLGWQRAGQIPDHCHGAEGQLQAAAMYYKRLPHLV</sequence>
<keyword evidence="2" id="KW-0012">Acyltransferase</keyword>
<gene>
    <name evidence="5" type="ORF">CDN99_18970</name>
</gene>
<accession>A0A246J2X1</accession>
<comment type="caution">
    <text evidence="5">The sequence shown here is derived from an EMBL/GenBank/DDBJ whole genome shotgun (WGS) entry which is preliminary data.</text>
</comment>
<feature type="domain" description="N-acetyltransferase" evidence="4">
    <location>
        <begin position="147"/>
        <end position="315"/>
    </location>
</feature>
<keyword evidence="1" id="KW-0808">Transferase</keyword>
<dbReference type="PROSITE" id="PS51186">
    <property type="entry name" value="GNAT"/>
    <property type="match status" value="1"/>
</dbReference>
<evidence type="ECO:0000256" key="1">
    <source>
        <dbReference type="ARBA" id="ARBA00022679"/>
    </source>
</evidence>
<evidence type="ECO:0000256" key="2">
    <source>
        <dbReference type="ARBA" id="ARBA00023315"/>
    </source>
</evidence>